<keyword evidence="2" id="KW-1185">Reference proteome</keyword>
<comment type="caution">
    <text evidence="1">The sequence shown here is derived from an EMBL/GenBank/DDBJ whole genome shotgun (WGS) entry which is preliminary data.</text>
</comment>
<accession>A0ACB9CFG6</accession>
<protein>
    <submittedName>
        <fullName evidence="1">Uncharacterized protein</fullName>
    </submittedName>
</protein>
<evidence type="ECO:0000313" key="2">
    <source>
        <dbReference type="Proteomes" id="UP001056120"/>
    </source>
</evidence>
<proteinExistence type="predicted"/>
<sequence length="67" mass="7960">MLSSHCPCYLNPLPFKFAIFTILTKINSRLKIYQWSKDLSPFYICVPPVSLIIIRVYCYRAYRLLAR</sequence>
<dbReference type="EMBL" id="CM042038">
    <property type="protein sequence ID" value="KAI3732903.1"/>
    <property type="molecule type" value="Genomic_DNA"/>
</dbReference>
<name>A0ACB9CFG6_9ASTR</name>
<organism evidence="1 2">
    <name type="scientific">Smallanthus sonchifolius</name>
    <dbReference type="NCBI Taxonomy" id="185202"/>
    <lineage>
        <taxon>Eukaryota</taxon>
        <taxon>Viridiplantae</taxon>
        <taxon>Streptophyta</taxon>
        <taxon>Embryophyta</taxon>
        <taxon>Tracheophyta</taxon>
        <taxon>Spermatophyta</taxon>
        <taxon>Magnoliopsida</taxon>
        <taxon>eudicotyledons</taxon>
        <taxon>Gunneridae</taxon>
        <taxon>Pentapetalae</taxon>
        <taxon>asterids</taxon>
        <taxon>campanulids</taxon>
        <taxon>Asterales</taxon>
        <taxon>Asteraceae</taxon>
        <taxon>Asteroideae</taxon>
        <taxon>Heliantheae alliance</taxon>
        <taxon>Millerieae</taxon>
        <taxon>Smallanthus</taxon>
    </lineage>
</organism>
<reference evidence="2" key="1">
    <citation type="journal article" date="2022" name="Mol. Ecol. Resour.">
        <title>The genomes of chicory, endive, great burdock and yacon provide insights into Asteraceae palaeo-polyploidization history and plant inulin production.</title>
        <authorList>
            <person name="Fan W."/>
            <person name="Wang S."/>
            <person name="Wang H."/>
            <person name="Wang A."/>
            <person name="Jiang F."/>
            <person name="Liu H."/>
            <person name="Zhao H."/>
            <person name="Xu D."/>
            <person name="Zhang Y."/>
        </authorList>
    </citation>
    <scope>NUCLEOTIDE SEQUENCE [LARGE SCALE GENOMIC DNA]</scope>
    <source>
        <strain evidence="2">cv. Yunnan</strain>
    </source>
</reference>
<dbReference type="Proteomes" id="UP001056120">
    <property type="component" value="Linkage Group LG21"/>
</dbReference>
<evidence type="ECO:0000313" key="1">
    <source>
        <dbReference type="EMBL" id="KAI3732903.1"/>
    </source>
</evidence>
<reference evidence="1 2" key="2">
    <citation type="journal article" date="2022" name="Mol. Ecol. Resour.">
        <title>The genomes of chicory, endive, great burdock and yacon provide insights into Asteraceae paleo-polyploidization history and plant inulin production.</title>
        <authorList>
            <person name="Fan W."/>
            <person name="Wang S."/>
            <person name="Wang H."/>
            <person name="Wang A."/>
            <person name="Jiang F."/>
            <person name="Liu H."/>
            <person name="Zhao H."/>
            <person name="Xu D."/>
            <person name="Zhang Y."/>
        </authorList>
    </citation>
    <scope>NUCLEOTIDE SEQUENCE [LARGE SCALE GENOMIC DNA]</scope>
    <source>
        <strain evidence="2">cv. Yunnan</strain>
        <tissue evidence="1">Leaves</tissue>
    </source>
</reference>
<gene>
    <name evidence="1" type="ORF">L1987_64115</name>
</gene>